<comment type="caution">
    <text evidence="2">The sequence shown here is derived from an EMBL/GenBank/DDBJ whole genome shotgun (WGS) entry which is preliminary data.</text>
</comment>
<keyword evidence="1" id="KW-0472">Membrane</keyword>
<evidence type="ECO:0000313" key="3">
    <source>
        <dbReference type="Proteomes" id="UP001144280"/>
    </source>
</evidence>
<organism evidence="2 3">
    <name type="scientific">Phytohabitans aurantiacus</name>
    <dbReference type="NCBI Taxonomy" id="3016789"/>
    <lineage>
        <taxon>Bacteria</taxon>
        <taxon>Bacillati</taxon>
        <taxon>Actinomycetota</taxon>
        <taxon>Actinomycetes</taxon>
        <taxon>Micromonosporales</taxon>
        <taxon>Micromonosporaceae</taxon>
    </lineage>
</organism>
<proteinExistence type="predicted"/>
<name>A0ABQ5QZR3_9ACTN</name>
<keyword evidence="1" id="KW-0812">Transmembrane</keyword>
<keyword evidence="3" id="KW-1185">Reference proteome</keyword>
<sequence length="168" mass="18350">MILYFVLLGAVVLGTIVGLVLYFRWLIALPPGRRTALHQFAPAPMFVVLFCGVAGIMLGLDIETDGMDPLTDREIRAGRPCGATVLSVSDPNRSTSKGVDTFDFKLRVRPLDGTPYEVDFRDEVNAVEAGRIGTPGAEFRCVADRDEPSRLHVFWLEPASTSPTVTPT</sequence>
<protein>
    <recommendedName>
        <fullName evidence="4">Ig-like domain-containing protein</fullName>
    </recommendedName>
</protein>
<evidence type="ECO:0000313" key="2">
    <source>
        <dbReference type="EMBL" id="GLH99402.1"/>
    </source>
</evidence>
<dbReference type="EMBL" id="BSDI01000023">
    <property type="protein sequence ID" value="GLH99402.1"/>
    <property type="molecule type" value="Genomic_DNA"/>
</dbReference>
<gene>
    <name evidence="2" type="ORF">Pa4123_46780</name>
</gene>
<feature type="transmembrane region" description="Helical" evidence="1">
    <location>
        <begin position="40"/>
        <end position="60"/>
    </location>
</feature>
<feature type="transmembrane region" description="Helical" evidence="1">
    <location>
        <begin position="6"/>
        <end position="28"/>
    </location>
</feature>
<dbReference type="RefSeq" id="WP_281899033.1">
    <property type="nucleotide sequence ID" value="NZ_BSDI01000023.1"/>
</dbReference>
<evidence type="ECO:0000256" key="1">
    <source>
        <dbReference type="SAM" id="Phobius"/>
    </source>
</evidence>
<evidence type="ECO:0008006" key="4">
    <source>
        <dbReference type="Google" id="ProtNLM"/>
    </source>
</evidence>
<dbReference type="Proteomes" id="UP001144280">
    <property type="component" value="Unassembled WGS sequence"/>
</dbReference>
<reference evidence="2" key="1">
    <citation type="submission" date="2022-12" db="EMBL/GenBank/DDBJ databases">
        <title>New Phytohabitans aurantiacus sp. RD004123 nov., an actinomycete isolated from soil.</title>
        <authorList>
            <person name="Triningsih D.W."/>
            <person name="Harunari E."/>
            <person name="Igarashi Y."/>
        </authorList>
    </citation>
    <scope>NUCLEOTIDE SEQUENCE</scope>
    <source>
        <strain evidence="2">RD004123</strain>
    </source>
</reference>
<keyword evidence="1" id="KW-1133">Transmembrane helix</keyword>
<accession>A0ABQ5QZR3</accession>